<dbReference type="Pfam" id="PF16363">
    <property type="entry name" value="GDP_Man_Dehyd"/>
    <property type="match status" value="1"/>
</dbReference>
<dbReference type="InterPro" id="IPR006368">
    <property type="entry name" value="GDP_Man_deHydtase"/>
</dbReference>
<dbReference type="FunFam" id="3.40.50.720:FF:000924">
    <property type="entry name" value="GDP-mannose 4,6 dehydratase"/>
    <property type="match status" value="1"/>
</dbReference>
<evidence type="ECO:0000256" key="3">
    <source>
        <dbReference type="ARBA" id="ARBA00011989"/>
    </source>
</evidence>
<sequence>MRKNKIKSLIFGISGQDGSYLSHFLLGKGHDIYGTTRNIGKKNLNNLNKLGILNKIKIIKCDPKKFKIVKKIIKKIKPQEIYYLCGQSSVTKSFTNPAETFKSNTLGLLNILEIVKEINNKIKVFNAVSGQFYENRKNNIYNEKSYIAPQSPYGVSKASSFWLTKIFREWYGIKCCSGVLFNHESPLRSNEFVTKKIINHCKLIKKGKLKHLYLGNINIYRDWGWAPEYVEAMYLMLRQKHPKDLVIGSGKRHSLRSFVYEVFRLLNIPRSSLKINIKKLMRKRDIITYKADPKLAKKILKWKAKTSFKQIIYKMVNEQFY</sequence>
<gene>
    <name evidence="6" type="ORF">METZ01_LOCUS235990</name>
</gene>
<dbReference type="AlphaFoldDB" id="A0A382H761"/>
<evidence type="ECO:0000256" key="4">
    <source>
        <dbReference type="ARBA" id="ARBA00023239"/>
    </source>
</evidence>
<dbReference type="EC" id="4.2.1.47" evidence="3"/>
<accession>A0A382H761</accession>
<proteinExistence type="inferred from homology"/>
<reference evidence="6" key="1">
    <citation type="submission" date="2018-05" db="EMBL/GenBank/DDBJ databases">
        <authorList>
            <person name="Lanie J.A."/>
            <person name="Ng W.-L."/>
            <person name="Kazmierczak K.M."/>
            <person name="Andrzejewski T.M."/>
            <person name="Davidsen T.M."/>
            <person name="Wayne K.J."/>
            <person name="Tettelin H."/>
            <person name="Glass J.I."/>
            <person name="Rusch D."/>
            <person name="Podicherti R."/>
            <person name="Tsui H.-C.T."/>
            <person name="Winkler M.E."/>
        </authorList>
    </citation>
    <scope>NUCLEOTIDE SEQUENCE</scope>
</reference>
<dbReference type="PANTHER" id="PTHR43715">
    <property type="entry name" value="GDP-MANNOSE 4,6-DEHYDRATASE"/>
    <property type="match status" value="1"/>
</dbReference>
<dbReference type="PANTHER" id="PTHR43715:SF1">
    <property type="entry name" value="GDP-MANNOSE 4,6 DEHYDRATASE"/>
    <property type="match status" value="1"/>
</dbReference>
<dbReference type="GO" id="GO:0019673">
    <property type="term" value="P:GDP-mannose metabolic process"/>
    <property type="evidence" value="ECO:0007669"/>
    <property type="project" value="InterPro"/>
</dbReference>
<dbReference type="Gene3D" id="3.40.50.720">
    <property type="entry name" value="NAD(P)-binding Rossmann-like Domain"/>
    <property type="match status" value="1"/>
</dbReference>
<dbReference type="InterPro" id="IPR016040">
    <property type="entry name" value="NAD(P)-bd_dom"/>
</dbReference>
<evidence type="ECO:0000256" key="2">
    <source>
        <dbReference type="ARBA" id="ARBA00009263"/>
    </source>
</evidence>
<organism evidence="6">
    <name type="scientific">marine metagenome</name>
    <dbReference type="NCBI Taxonomy" id="408172"/>
    <lineage>
        <taxon>unclassified sequences</taxon>
        <taxon>metagenomes</taxon>
        <taxon>ecological metagenomes</taxon>
    </lineage>
</organism>
<evidence type="ECO:0000256" key="1">
    <source>
        <dbReference type="ARBA" id="ARBA00001937"/>
    </source>
</evidence>
<dbReference type="Gene3D" id="3.90.25.10">
    <property type="entry name" value="UDP-galactose 4-epimerase, domain 1"/>
    <property type="match status" value="1"/>
</dbReference>
<dbReference type="InterPro" id="IPR036291">
    <property type="entry name" value="NAD(P)-bd_dom_sf"/>
</dbReference>
<dbReference type="SUPFAM" id="SSF51735">
    <property type="entry name" value="NAD(P)-binding Rossmann-fold domains"/>
    <property type="match status" value="1"/>
</dbReference>
<comment type="similarity">
    <text evidence="2">Belongs to the NAD(P)-dependent epimerase/dehydratase family. GDP-mannose 4,6-dehydratase subfamily.</text>
</comment>
<dbReference type="EMBL" id="UINC01059572">
    <property type="protein sequence ID" value="SVB83136.1"/>
    <property type="molecule type" value="Genomic_DNA"/>
</dbReference>
<protein>
    <recommendedName>
        <fullName evidence="3">GDP-mannose 4,6-dehydratase</fullName>
        <ecNumber evidence="3">4.2.1.47</ecNumber>
    </recommendedName>
</protein>
<name>A0A382H761_9ZZZZ</name>
<keyword evidence="4" id="KW-0456">Lyase</keyword>
<feature type="domain" description="NAD(P)-binding" evidence="5">
    <location>
        <begin position="9"/>
        <end position="315"/>
    </location>
</feature>
<dbReference type="GO" id="GO:0008446">
    <property type="term" value="F:GDP-mannose 4,6-dehydratase activity"/>
    <property type="evidence" value="ECO:0007669"/>
    <property type="project" value="UniProtKB-EC"/>
</dbReference>
<comment type="cofactor">
    <cofactor evidence="1">
        <name>NADP(+)</name>
        <dbReference type="ChEBI" id="CHEBI:58349"/>
    </cofactor>
</comment>
<evidence type="ECO:0000313" key="6">
    <source>
        <dbReference type="EMBL" id="SVB83136.1"/>
    </source>
</evidence>
<evidence type="ECO:0000259" key="5">
    <source>
        <dbReference type="Pfam" id="PF16363"/>
    </source>
</evidence>